<protein>
    <submittedName>
        <fullName evidence="2">PC257L</fullName>
    </submittedName>
</protein>
<keyword evidence="1" id="KW-0472">Membrane</keyword>
<organismHost>
    <name type="scientific">Potamochoerus larvatus</name>
    <name type="common">Bushpig</name>
    <dbReference type="NCBI Taxonomy" id="273792"/>
</organismHost>
<evidence type="ECO:0000313" key="2">
    <source>
        <dbReference type="EMBL" id="QRW43593.1"/>
    </source>
</evidence>
<organismHost>
    <name type="scientific">Sus scrofa</name>
    <name type="common">Pig</name>
    <dbReference type="NCBI Taxonomy" id="9823"/>
</organismHost>
<dbReference type="EMBL" id="MN394630">
    <property type="protein sequence ID" value="QRW43593.1"/>
    <property type="molecule type" value="Genomic_DNA"/>
</dbReference>
<keyword evidence="1" id="KW-1133">Transmembrane helix</keyword>
<organismHost>
    <name type="scientific">Phacochoerus africanus</name>
    <name type="common">Warthog</name>
    <dbReference type="NCBI Taxonomy" id="41426"/>
</organismHost>
<name>A0A894KLP7_ASF</name>
<gene>
    <name evidence="2" type="ORF">C257L</name>
</gene>
<organismHost>
    <name type="scientific">Ornithodoros moubata</name>
    <name type="common">Soft tick</name>
    <name type="synonym">Argasid tick</name>
    <dbReference type="NCBI Taxonomy" id="6938"/>
</organismHost>
<dbReference type="Proteomes" id="UP000423628">
    <property type="component" value="Segment"/>
</dbReference>
<proteinExistence type="predicted"/>
<feature type="transmembrane region" description="Helical" evidence="1">
    <location>
        <begin position="12"/>
        <end position="33"/>
    </location>
</feature>
<organism evidence="2 3">
    <name type="scientific">African swine fever virus</name>
    <name type="common">ASFV</name>
    <dbReference type="NCBI Taxonomy" id="10497"/>
    <lineage>
        <taxon>Viruses</taxon>
        <taxon>Varidnaviria</taxon>
        <taxon>Bamfordvirae</taxon>
        <taxon>Nucleocytoviricota</taxon>
        <taxon>Pokkesviricetes</taxon>
        <taxon>Asfuvirales</taxon>
        <taxon>Asfarviridae</taxon>
        <taxon>Asfivirus</taxon>
        <taxon>Asfivirus haemorrhagiae</taxon>
    </lineage>
</organism>
<feature type="transmembrane region" description="Helical" evidence="1">
    <location>
        <begin position="179"/>
        <end position="209"/>
    </location>
</feature>
<evidence type="ECO:0000256" key="1">
    <source>
        <dbReference type="SAM" id="Phobius"/>
    </source>
</evidence>
<organismHost>
    <name type="scientific">Phacochoerus aethiopicus</name>
    <name type="common">Warthog</name>
    <dbReference type="NCBI Taxonomy" id="85517"/>
</organismHost>
<feature type="transmembrane region" description="Helical" evidence="1">
    <location>
        <begin position="45"/>
        <end position="70"/>
    </location>
</feature>
<keyword evidence="1" id="KW-0812">Transmembrane</keyword>
<accession>A0A894KLP7</accession>
<organismHost>
    <name type="scientific">Ornithodoros</name>
    <name type="common">relapsing fever ticks</name>
    <dbReference type="NCBI Taxonomy" id="6937"/>
</organismHost>
<reference evidence="2 3" key="1">
    <citation type="submission" date="2019-08" db="EMBL/GenBank/DDBJ databases">
        <authorList>
            <person name="Ndlovu S.S."/>
        </authorList>
    </citation>
    <scope>NUCLEOTIDE SEQUENCE [LARGE SCALE GENOMIC DNA]</scope>
    <source>
        <strain evidence="2">SPEC_57</strain>
    </source>
</reference>
<evidence type="ECO:0000313" key="3">
    <source>
        <dbReference type="Proteomes" id="UP000423628"/>
    </source>
</evidence>
<sequence>MAVRAGRHSQLFSIFSHTVPLCLIHGNMVLPFLVGIGGPALKCGVYVWVLFFFLIAAFILHLLLFIFLFAAERVPHQYVQNTKNHTYKNYYKKYHHRGVYKTIPCNTDRSYNLVWYGCIHAVSSYIRGGAVPYQFKVLSFYVLIGELPTLCPRFFIIQAALHFPPFYIFRRKLNAIYQLYRYCIFFNILIILAVFLCFMGVYCVLPFILTVLYFGYMEYGTFRRGLCAALTLRKFIITTGAYMRLRHSITKCIADGV</sequence>